<name>C2EVS8_9LACO</name>
<protein>
    <submittedName>
        <fullName evidence="2">Putative phosphoesterase</fullName>
    </submittedName>
</protein>
<dbReference type="SUPFAM" id="SSF56300">
    <property type="entry name" value="Metallo-dependent phosphatases"/>
    <property type="match status" value="1"/>
</dbReference>
<dbReference type="InterPro" id="IPR004843">
    <property type="entry name" value="Calcineurin-like_PHP"/>
</dbReference>
<gene>
    <name evidence="2" type="ORF">HMPREF0549_1564</name>
</gene>
<dbReference type="Pfam" id="PF00149">
    <property type="entry name" value="Metallophos"/>
    <property type="match status" value="1"/>
</dbReference>
<sequence length="282" mass="33108">MIEIKIAISSDNHLDVNKVNISDALEFQAHWLNTNHLDYYLYAGDLFNDFSKTKAYFEQLQQLTTNTRIAYILGNHDMLNNLSFSEAEHSHFLSYIHNQFIDLPNSDWRIIGNNGWYDYSFSTYHDQLKKVQTWKNVYWLDSSIDQPISDQERMATVIAQVKYQLDLAKDNNKSVLFLTHFAPRQELLAAKPKEVNTPRRERFYQMVNAMMGSDRLGNLLEDSNIVRYVFYGHLHGIHPPLTRHGVTYLNQSVGVSNKRINEWQKDNLYDQWLTTTRVINLP</sequence>
<organism evidence="2 3">
    <name type="scientific">Limosilactobacillus vaginalis DSM 5837 = ATCC 49540</name>
    <dbReference type="NCBI Taxonomy" id="1423814"/>
    <lineage>
        <taxon>Bacteria</taxon>
        <taxon>Bacillati</taxon>
        <taxon>Bacillota</taxon>
        <taxon>Bacilli</taxon>
        <taxon>Lactobacillales</taxon>
        <taxon>Lactobacillaceae</taxon>
        <taxon>Limosilactobacillus</taxon>
    </lineage>
</organism>
<dbReference type="STRING" id="1423814.HMPREF0549_1564"/>
<dbReference type="HOGENOM" id="CLU_077420_1_1_9"/>
<comment type="caution">
    <text evidence="2">The sequence shown here is derived from an EMBL/GenBank/DDBJ whole genome shotgun (WGS) entry which is preliminary data.</text>
</comment>
<reference evidence="2 3" key="1">
    <citation type="submission" date="2009-01" db="EMBL/GenBank/DDBJ databases">
        <authorList>
            <person name="Qin X."/>
            <person name="Bachman B."/>
            <person name="Battles P."/>
            <person name="Bell A."/>
            <person name="Bess C."/>
            <person name="Bickham C."/>
            <person name="Chaboub L."/>
            <person name="Chen D."/>
            <person name="Coyle M."/>
            <person name="Deiros D.R."/>
            <person name="Dinh H."/>
            <person name="Forbes L."/>
            <person name="Fowler G."/>
            <person name="Francisco L."/>
            <person name="Fu Q."/>
            <person name="Gubbala S."/>
            <person name="Hale W."/>
            <person name="Han Y."/>
            <person name="Hemphill L."/>
            <person name="Highlander S.K."/>
            <person name="Hirani K."/>
            <person name="Hogues M."/>
            <person name="Jackson L."/>
            <person name="Jakkamsetti A."/>
            <person name="Javaid M."/>
            <person name="Jiang H."/>
            <person name="Korchina V."/>
            <person name="Kovar C."/>
            <person name="Lara F."/>
            <person name="Lee S."/>
            <person name="Mata R."/>
            <person name="Mathew T."/>
            <person name="Moen C."/>
            <person name="Morales K."/>
            <person name="Munidasa M."/>
            <person name="Nazareth L."/>
            <person name="Ngo R."/>
            <person name="Nguyen L."/>
            <person name="Okwuonu G."/>
            <person name="Ongeri F."/>
            <person name="Patil S."/>
            <person name="Petrosino J."/>
            <person name="Pham C."/>
            <person name="Pham P."/>
            <person name="Pu L.-L."/>
            <person name="Puazo M."/>
            <person name="Raj R."/>
            <person name="Reid J."/>
            <person name="Rouhana J."/>
            <person name="Saada N."/>
            <person name="Shang Y."/>
            <person name="Simmons D."/>
            <person name="Thornton R."/>
            <person name="Warren J."/>
            <person name="Weissenberger G."/>
            <person name="Zhang J."/>
            <person name="Zhang L."/>
            <person name="Zhou C."/>
            <person name="Zhu D."/>
            <person name="Muzny D."/>
            <person name="Worley K."/>
            <person name="Gibbs R."/>
        </authorList>
    </citation>
    <scope>NUCLEOTIDE SEQUENCE [LARGE SCALE GENOMIC DNA]</scope>
    <source>
        <strain evidence="2 3">ATCC 49540</strain>
    </source>
</reference>
<dbReference type="AlphaFoldDB" id="C2EVS8"/>
<accession>C2EVS8</accession>
<dbReference type="PATRIC" id="fig|1423814.6.peg.1158"/>
<evidence type="ECO:0000313" key="2">
    <source>
        <dbReference type="EMBL" id="EEJ39976.1"/>
    </source>
</evidence>
<feature type="domain" description="Calcineurin-like phosphoesterase" evidence="1">
    <location>
        <begin position="4"/>
        <end position="235"/>
    </location>
</feature>
<dbReference type="InterPro" id="IPR022302">
    <property type="entry name" value="Phosphoesterase_putative"/>
</dbReference>
<dbReference type="EMBL" id="ACGV01000180">
    <property type="protein sequence ID" value="EEJ39976.1"/>
    <property type="molecule type" value="Genomic_DNA"/>
</dbReference>
<dbReference type="InterPro" id="IPR029052">
    <property type="entry name" value="Metallo-depent_PP-like"/>
</dbReference>
<evidence type="ECO:0000313" key="3">
    <source>
        <dbReference type="Proteomes" id="UP000004483"/>
    </source>
</evidence>
<dbReference type="eggNOG" id="COG1409">
    <property type="taxonomic scope" value="Bacteria"/>
</dbReference>
<evidence type="ECO:0000259" key="1">
    <source>
        <dbReference type="Pfam" id="PF00149"/>
    </source>
</evidence>
<dbReference type="NCBIfam" id="TIGR03729">
    <property type="entry name" value="acc_ester"/>
    <property type="match status" value="1"/>
</dbReference>
<proteinExistence type="predicted"/>
<dbReference type="Proteomes" id="UP000004483">
    <property type="component" value="Unassembled WGS sequence"/>
</dbReference>
<dbReference type="GO" id="GO:0016787">
    <property type="term" value="F:hydrolase activity"/>
    <property type="evidence" value="ECO:0007669"/>
    <property type="project" value="InterPro"/>
</dbReference>
<dbReference type="Gene3D" id="3.60.21.10">
    <property type="match status" value="1"/>
</dbReference>